<dbReference type="PANTHER" id="PTHR36173:SF2">
    <property type="entry name" value="RIBONUCLEASE VAPC16"/>
    <property type="match status" value="1"/>
</dbReference>
<dbReference type="CDD" id="cd09872">
    <property type="entry name" value="PIN_Sll0205-like"/>
    <property type="match status" value="1"/>
</dbReference>
<dbReference type="InterPro" id="IPR052919">
    <property type="entry name" value="TA_system_RNase"/>
</dbReference>
<dbReference type="InterPro" id="IPR029060">
    <property type="entry name" value="PIN-like_dom_sf"/>
</dbReference>
<dbReference type="InterPro" id="IPR041705">
    <property type="entry name" value="PIN_Sll0205"/>
</dbReference>
<dbReference type="InterPro" id="IPR002716">
    <property type="entry name" value="PIN_dom"/>
</dbReference>
<dbReference type="Gene3D" id="3.40.50.1010">
    <property type="entry name" value="5'-nuclease"/>
    <property type="match status" value="1"/>
</dbReference>
<evidence type="ECO:0000313" key="2">
    <source>
        <dbReference type="EMBL" id="EGJ34238.1"/>
    </source>
</evidence>
<dbReference type="Proteomes" id="UP000003959">
    <property type="component" value="Unassembled WGS sequence"/>
</dbReference>
<evidence type="ECO:0000313" key="3">
    <source>
        <dbReference type="Proteomes" id="UP000003959"/>
    </source>
</evidence>
<dbReference type="HOGENOM" id="CLU_129890_0_1_3"/>
<gene>
    <name evidence="2" type="ORF">LYNGBM3L_21650</name>
</gene>
<dbReference type="SUPFAM" id="SSF88723">
    <property type="entry name" value="PIN domain-like"/>
    <property type="match status" value="1"/>
</dbReference>
<dbReference type="AlphaFoldDB" id="F4XNH9"/>
<keyword evidence="3" id="KW-1185">Reference proteome</keyword>
<name>F4XNH9_9CYAN</name>
<accession>F4XNH9</accession>
<reference evidence="3" key="1">
    <citation type="journal article" date="2011" name="Proc. Natl. Acad. Sci. U.S.A.">
        <title>Genomic insights into the physiology and ecology of the marine filamentous cyanobacterium Lyngbya majuscula.</title>
        <authorList>
            <person name="Jones A.C."/>
            <person name="Monroe E.A."/>
            <person name="Podell S."/>
            <person name="Hess W.R."/>
            <person name="Klages S."/>
            <person name="Esquenazi E."/>
            <person name="Niessen S."/>
            <person name="Hoover H."/>
            <person name="Rothmann M."/>
            <person name="Lasken R.S."/>
            <person name="Yates J.R.III."/>
            <person name="Reinhardt R."/>
            <person name="Kube M."/>
            <person name="Burkart M.D."/>
            <person name="Allen E.E."/>
            <person name="Dorrestein P.C."/>
            <person name="Gerwick W.H."/>
            <person name="Gerwick L."/>
        </authorList>
    </citation>
    <scope>NUCLEOTIDE SEQUENCE [LARGE SCALE GENOMIC DNA]</scope>
    <source>
        <strain evidence="3">3L</strain>
    </source>
</reference>
<dbReference type="RefSeq" id="WP_008181441.1">
    <property type="nucleotide sequence ID" value="NZ_GL890840.1"/>
</dbReference>
<dbReference type="EMBL" id="GL890840">
    <property type="protein sequence ID" value="EGJ34238.1"/>
    <property type="molecule type" value="Genomic_DNA"/>
</dbReference>
<feature type="domain" description="PIN" evidence="1">
    <location>
        <begin position="4"/>
        <end position="120"/>
    </location>
</feature>
<organism evidence="2 3">
    <name type="scientific">Moorena producens 3L</name>
    <dbReference type="NCBI Taxonomy" id="489825"/>
    <lineage>
        <taxon>Bacteria</taxon>
        <taxon>Bacillati</taxon>
        <taxon>Cyanobacteriota</taxon>
        <taxon>Cyanophyceae</taxon>
        <taxon>Coleofasciculales</taxon>
        <taxon>Coleofasciculaceae</taxon>
        <taxon>Moorena</taxon>
    </lineage>
</organism>
<proteinExistence type="predicted"/>
<protein>
    <recommendedName>
        <fullName evidence="1">PIN domain-containing protein</fullName>
    </recommendedName>
</protein>
<dbReference type="eggNOG" id="COG3744">
    <property type="taxonomic scope" value="Bacteria"/>
</dbReference>
<dbReference type="PANTHER" id="PTHR36173">
    <property type="entry name" value="RIBONUCLEASE VAPC16-RELATED"/>
    <property type="match status" value="1"/>
</dbReference>
<dbReference type="OrthoDB" id="9798990at2"/>
<evidence type="ECO:0000259" key="1">
    <source>
        <dbReference type="Pfam" id="PF01850"/>
    </source>
</evidence>
<dbReference type="Pfam" id="PF01850">
    <property type="entry name" value="PIN"/>
    <property type="match status" value="1"/>
</dbReference>
<sequence>MKLLLDTHTFIWLTVSQRKLSEQVKSLLADRQNELFLSLVSVWEMQIKLQLNKLSFNFPLAEVLERQQQTNDLYFLPIELDHIYALASLPLQHRDPFDRLLIAQAVVEQMPLLSIDSVFDGYPIQRLW</sequence>